<sequence>MLETIYFTRHGHRSDWIVPVLNNCYPTGLFYDPQLSPHGCNQAKELAQYFVNNTIQLDKIYSSPLFRTVQTANYVAENLDLEILVENGLGEWEIPEPASTSKLREFFPRINTLYTSVSNHPKADETIQDVHDRLNKTMQEIISRCEAEGQIKSILLVGHAASVTAGVRAVLEDRLAVVNCGTCSLSKFVREGGKWKLRLNGDCSFLSGGEENNWAFD</sequence>
<feature type="binding site" evidence="1">
    <location>
        <position position="67"/>
    </location>
    <ligand>
        <name>substrate</name>
    </ligand>
</feature>
<dbReference type="AlphaFoldDB" id="A0A015L504"/>
<dbReference type="SMART" id="SM00855">
    <property type="entry name" value="PGAM"/>
    <property type="match status" value="1"/>
</dbReference>
<dbReference type="OrthoDB" id="414418at2759"/>
<dbReference type="InterPro" id="IPR029033">
    <property type="entry name" value="His_PPase_superfam"/>
</dbReference>
<dbReference type="EMBL" id="JEMT01017678">
    <property type="protein sequence ID" value="EXX67571.1"/>
    <property type="molecule type" value="Genomic_DNA"/>
</dbReference>
<comment type="caution">
    <text evidence="2">The sequence shown here is derived from an EMBL/GenBank/DDBJ whole genome shotgun (WGS) entry which is preliminary data.</text>
</comment>
<dbReference type="Pfam" id="PF00300">
    <property type="entry name" value="His_Phos_1"/>
    <property type="match status" value="1"/>
</dbReference>
<evidence type="ECO:0008006" key="4">
    <source>
        <dbReference type="Google" id="ProtNLM"/>
    </source>
</evidence>
<dbReference type="InterPro" id="IPR051710">
    <property type="entry name" value="Phosphatase_SH3-domain"/>
</dbReference>
<dbReference type="SMR" id="A0A015L504"/>
<organism evidence="2 3">
    <name type="scientific">Rhizophagus irregularis (strain DAOM 197198w)</name>
    <name type="common">Glomus intraradices</name>
    <dbReference type="NCBI Taxonomy" id="1432141"/>
    <lineage>
        <taxon>Eukaryota</taxon>
        <taxon>Fungi</taxon>
        <taxon>Fungi incertae sedis</taxon>
        <taxon>Mucoromycota</taxon>
        <taxon>Glomeromycotina</taxon>
        <taxon>Glomeromycetes</taxon>
        <taxon>Glomerales</taxon>
        <taxon>Glomeraceae</taxon>
        <taxon>Rhizophagus</taxon>
    </lineage>
</organism>
<protein>
    <recommendedName>
        <fullName evidence="4">Phosphoglycerate mutase-like protein</fullName>
    </recommendedName>
</protein>
<evidence type="ECO:0000313" key="2">
    <source>
        <dbReference type="EMBL" id="EXX67571.1"/>
    </source>
</evidence>
<dbReference type="OMA" id="WYKPDRD"/>
<dbReference type="InterPro" id="IPR013078">
    <property type="entry name" value="His_Pase_superF_clade-1"/>
</dbReference>
<evidence type="ECO:0000313" key="3">
    <source>
        <dbReference type="Proteomes" id="UP000022910"/>
    </source>
</evidence>
<dbReference type="HOGENOM" id="CLU_042838_0_0_1"/>
<dbReference type="Gene3D" id="3.40.50.1240">
    <property type="entry name" value="Phosphoglycerate mutase-like"/>
    <property type="match status" value="1"/>
</dbReference>
<dbReference type="Proteomes" id="UP000022910">
    <property type="component" value="Unassembled WGS sequence"/>
</dbReference>
<feature type="binding site" evidence="1">
    <location>
        <begin position="27"/>
        <end position="28"/>
    </location>
    <ligand>
        <name>substrate</name>
    </ligand>
</feature>
<keyword evidence="3" id="KW-1185">Reference proteome</keyword>
<dbReference type="PANTHER" id="PTHR16469">
    <property type="entry name" value="UBIQUITIN-ASSOCIATED AND SH3 DOMAIN-CONTAINING BA-RELATED"/>
    <property type="match status" value="1"/>
</dbReference>
<accession>A0A015L504</accession>
<reference evidence="2 3" key="1">
    <citation type="submission" date="2014-02" db="EMBL/GenBank/DDBJ databases">
        <title>Single nucleus genome sequencing reveals high similarity among nuclei of an endomycorrhizal fungus.</title>
        <authorList>
            <person name="Lin K."/>
            <person name="Geurts R."/>
            <person name="Zhang Z."/>
            <person name="Limpens E."/>
            <person name="Saunders D.G."/>
            <person name="Mu D."/>
            <person name="Pang E."/>
            <person name="Cao H."/>
            <person name="Cha H."/>
            <person name="Lin T."/>
            <person name="Zhou Q."/>
            <person name="Shang Y."/>
            <person name="Li Y."/>
            <person name="Ivanov S."/>
            <person name="Sharma T."/>
            <person name="Velzen R.V."/>
            <person name="Ruijter N.D."/>
            <person name="Aanen D.K."/>
            <person name="Win J."/>
            <person name="Kamoun S."/>
            <person name="Bisseling T."/>
            <person name="Huang S."/>
        </authorList>
    </citation>
    <scope>NUCLEOTIDE SEQUENCE [LARGE SCALE GENOMIC DNA]</scope>
    <source>
        <strain evidence="3">DAOM197198w</strain>
    </source>
</reference>
<dbReference type="PANTHER" id="PTHR16469:SF51">
    <property type="entry name" value="TRANSCRIPTION FACTOR TAU 55 KDA SUBUNIT"/>
    <property type="match status" value="1"/>
</dbReference>
<evidence type="ECO:0000256" key="1">
    <source>
        <dbReference type="PIRSR" id="PIRSR613078-2"/>
    </source>
</evidence>
<proteinExistence type="predicted"/>
<dbReference type="CDD" id="cd07067">
    <property type="entry name" value="HP_PGM_like"/>
    <property type="match status" value="1"/>
</dbReference>
<dbReference type="STRING" id="1432141.A0A015L504"/>
<gene>
    <name evidence="2" type="ORF">RirG_113120</name>
</gene>
<dbReference type="SUPFAM" id="SSF53254">
    <property type="entry name" value="Phosphoglycerate mutase-like"/>
    <property type="match status" value="1"/>
</dbReference>
<name>A0A015L504_RHIIW</name>